<comment type="caution">
    <text evidence="7">The sequence shown here is derived from an EMBL/GenBank/DDBJ whole genome shotgun (WGS) entry which is preliminary data.</text>
</comment>
<accession>A0ABP4YU84</accession>
<dbReference type="InterPro" id="IPR013324">
    <property type="entry name" value="RNA_pol_sigma_r3/r4-like"/>
</dbReference>
<protein>
    <recommendedName>
        <fullName evidence="9">Sigma-70 family RNA polymerase sigma factor</fullName>
    </recommendedName>
</protein>
<dbReference type="InterPro" id="IPR013249">
    <property type="entry name" value="RNA_pol_sigma70_r4_t2"/>
</dbReference>
<dbReference type="NCBIfam" id="TIGR02937">
    <property type="entry name" value="sigma70-ECF"/>
    <property type="match status" value="1"/>
</dbReference>
<dbReference type="EMBL" id="BAAALT010000267">
    <property type="protein sequence ID" value="GAA1831072.1"/>
    <property type="molecule type" value="Genomic_DNA"/>
</dbReference>
<dbReference type="PANTHER" id="PTHR30173:SF36">
    <property type="entry name" value="ECF RNA POLYMERASE SIGMA FACTOR SIGJ"/>
    <property type="match status" value="1"/>
</dbReference>
<dbReference type="InterPro" id="IPR036388">
    <property type="entry name" value="WH-like_DNA-bd_sf"/>
</dbReference>
<dbReference type="Gene3D" id="1.10.10.10">
    <property type="entry name" value="Winged helix-like DNA-binding domain superfamily/Winged helix DNA-binding domain"/>
    <property type="match status" value="1"/>
</dbReference>
<evidence type="ECO:0000313" key="7">
    <source>
        <dbReference type="EMBL" id="GAA1831072.1"/>
    </source>
</evidence>
<keyword evidence="2" id="KW-0805">Transcription regulation</keyword>
<gene>
    <name evidence="7" type="ORF">GCM10009682_57160</name>
</gene>
<organism evidence="7 8">
    <name type="scientific">Luedemannella flava</name>
    <dbReference type="NCBI Taxonomy" id="349316"/>
    <lineage>
        <taxon>Bacteria</taxon>
        <taxon>Bacillati</taxon>
        <taxon>Actinomycetota</taxon>
        <taxon>Actinomycetes</taxon>
        <taxon>Micromonosporales</taxon>
        <taxon>Micromonosporaceae</taxon>
        <taxon>Luedemannella</taxon>
    </lineage>
</organism>
<dbReference type="InterPro" id="IPR013325">
    <property type="entry name" value="RNA_pol_sigma_r2"/>
</dbReference>
<dbReference type="SUPFAM" id="SSF88659">
    <property type="entry name" value="Sigma3 and sigma4 domains of RNA polymerase sigma factors"/>
    <property type="match status" value="1"/>
</dbReference>
<dbReference type="Proteomes" id="UP001500218">
    <property type="component" value="Unassembled WGS sequence"/>
</dbReference>
<dbReference type="InterPro" id="IPR014284">
    <property type="entry name" value="RNA_pol_sigma-70_dom"/>
</dbReference>
<name>A0ABP4YU84_9ACTN</name>
<evidence type="ECO:0000259" key="6">
    <source>
        <dbReference type="Pfam" id="PF08281"/>
    </source>
</evidence>
<sequence>MLFGLAYRLLGSAHDAEDVLQDAWVRLRRADPAQVREPRRYLTRVVTRLAIDALRARQARRESYVGPWLPEPLPTGARRDPGGLPEEAALRDDTLSIAVLHLMERLTAPERAVYVLRTAFDLPYSEVAEALDREPAHCRQLHHRAAAALAADRRRYPADPREHARLLDAFILTVAVTDGRVSGVYVVANPTKLAWLVAAA</sequence>
<proteinExistence type="inferred from homology"/>
<evidence type="ECO:0000256" key="3">
    <source>
        <dbReference type="ARBA" id="ARBA00023082"/>
    </source>
</evidence>
<reference evidence="8" key="1">
    <citation type="journal article" date="2019" name="Int. J. Syst. Evol. Microbiol.">
        <title>The Global Catalogue of Microorganisms (GCM) 10K type strain sequencing project: providing services to taxonomists for standard genome sequencing and annotation.</title>
        <authorList>
            <consortium name="The Broad Institute Genomics Platform"/>
            <consortium name="The Broad Institute Genome Sequencing Center for Infectious Disease"/>
            <person name="Wu L."/>
            <person name="Ma J."/>
        </authorList>
    </citation>
    <scope>NUCLEOTIDE SEQUENCE [LARGE SCALE GENOMIC DNA]</scope>
    <source>
        <strain evidence="8">JCM 13250</strain>
    </source>
</reference>
<feature type="domain" description="RNA polymerase sigma factor 70 region 4 type 2" evidence="6">
    <location>
        <begin position="98"/>
        <end position="149"/>
    </location>
</feature>
<evidence type="ECO:0000259" key="5">
    <source>
        <dbReference type="Pfam" id="PF04542"/>
    </source>
</evidence>
<comment type="similarity">
    <text evidence="1">Belongs to the sigma-70 factor family. ECF subfamily.</text>
</comment>
<dbReference type="PANTHER" id="PTHR30173">
    <property type="entry name" value="SIGMA 19 FACTOR"/>
    <property type="match status" value="1"/>
</dbReference>
<evidence type="ECO:0000256" key="1">
    <source>
        <dbReference type="ARBA" id="ARBA00010641"/>
    </source>
</evidence>
<keyword evidence="3" id="KW-0731">Sigma factor</keyword>
<evidence type="ECO:0000256" key="2">
    <source>
        <dbReference type="ARBA" id="ARBA00023015"/>
    </source>
</evidence>
<keyword evidence="4" id="KW-0804">Transcription</keyword>
<dbReference type="Gene3D" id="1.10.1740.10">
    <property type="match status" value="1"/>
</dbReference>
<dbReference type="InterPro" id="IPR007627">
    <property type="entry name" value="RNA_pol_sigma70_r2"/>
</dbReference>
<feature type="domain" description="RNA polymerase sigma-70 region 2" evidence="5">
    <location>
        <begin position="2"/>
        <end position="58"/>
    </location>
</feature>
<dbReference type="Pfam" id="PF08281">
    <property type="entry name" value="Sigma70_r4_2"/>
    <property type="match status" value="1"/>
</dbReference>
<dbReference type="SUPFAM" id="SSF88946">
    <property type="entry name" value="Sigma2 domain of RNA polymerase sigma factors"/>
    <property type="match status" value="1"/>
</dbReference>
<keyword evidence="8" id="KW-1185">Reference proteome</keyword>
<evidence type="ECO:0008006" key="9">
    <source>
        <dbReference type="Google" id="ProtNLM"/>
    </source>
</evidence>
<dbReference type="InterPro" id="IPR052704">
    <property type="entry name" value="ECF_Sigma-70_Domain"/>
</dbReference>
<dbReference type="Pfam" id="PF04542">
    <property type="entry name" value="Sigma70_r2"/>
    <property type="match status" value="1"/>
</dbReference>
<evidence type="ECO:0000256" key="4">
    <source>
        <dbReference type="ARBA" id="ARBA00023163"/>
    </source>
</evidence>
<evidence type="ECO:0000313" key="8">
    <source>
        <dbReference type="Proteomes" id="UP001500218"/>
    </source>
</evidence>